<evidence type="ECO:0000313" key="3">
    <source>
        <dbReference type="Proteomes" id="UP000294886"/>
    </source>
</evidence>
<dbReference type="GO" id="GO:0003677">
    <property type="term" value="F:DNA binding"/>
    <property type="evidence" value="ECO:0007669"/>
    <property type="project" value="InterPro"/>
</dbReference>
<dbReference type="AlphaFoldDB" id="A0A4R2JL67"/>
<protein>
    <submittedName>
        <fullName evidence="2">Putative transposase/invertase (TIGR01784 family)</fullName>
    </submittedName>
</protein>
<dbReference type="EMBL" id="SLWU01000028">
    <property type="protein sequence ID" value="TCO57788.1"/>
    <property type="molecule type" value="Genomic_DNA"/>
</dbReference>
<dbReference type="Proteomes" id="UP000294886">
    <property type="component" value="Unassembled WGS sequence"/>
</dbReference>
<dbReference type="Pfam" id="PF02796">
    <property type="entry name" value="HTH_7"/>
    <property type="match status" value="1"/>
</dbReference>
<evidence type="ECO:0000313" key="2">
    <source>
        <dbReference type="EMBL" id="TCO57788.1"/>
    </source>
</evidence>
<dbReference type="GO" id="GO:0000150">
    <property type="term" value="F:DNA strand exchange activity"/>
    <property type="evidence" value="ECO:0007669"/>
    <property type="project" value="InterPro"/>
</dbReference>
<name>A0A4R2JL67_9THEO</name>
<sequence length="61" mass="6936">MPILGESKIYKKILAKGEMEGIKKGEKNKSIEIAKKLLKEGMNIDKIAEITELSKEEIKNY</sequence>
<reference evidence="2 3" key="1">
    <citation type="submission" date="2019-03" db="EMBL/GenBank/DDBJ databases">
        <title>Genomic Encyclopedia of Type Strains, Phase IV (KMG-IV): sequencing the most valuable type-strain genomes for metagenomic binning, comparative biology and taxonomic classification.</title>
        <authorList>
            <person name="Goeker M."/>
        </authorList>
    </citation>
    <scope>NUCLEOTIDE SEQUENCE [LARGE SCALE GENOMIC DNA]</scope>
    <source>
        <strain evidence="2 3">DSM 13054</strain>
    </source>
</reference>
<dbReference type="InterPro" id="IPR006120">
    <property type="entry name" value="Resolvase_HTH_dom"/>
</dbReference>
<dbReference type="RefSeq" id="WP_341765408.1">
    <property type="nucleotide sequence ID" value="NZ_SLWU01000028.1"/>
</dbReference>
<organism evidence="2 3">
    <name type="scientific">Caldanaerobacter subterraneus</name>
    <dbReference type="NCBI Taxonomy" id="911092"/>
    <lineage>
        <taxon>Bacteria</taxon>
        <taxon>Bacillati</taxon>
        <taxon>Bacillota</taxon>
        <taxon>Clostridia</taxon>
        <taxon>Thermoanaerobacterales</taxon>
        <taxon>Thermoanaerobacteraceae</taxon>
        <taxon>Caldanaerobacter</taxon>
    </lineage>
</organism>
<evidence type="ECO:0000259" key="1">
    <source>
        <dbReference type="Pfam" id="PF02796"/>
    </source>
</evidence>
<comment type="caution">
    <text evidence="2">The sequence shown here is derived from an EMBL/GenBank/DDBJ whole genome shotgun (WGS) entry which is preliminary data.</text>
</comment>
<accession>A0A4R2JL67</accession>
<proteinExistence type="predicted"/>
<feature type="domain" description="Resolvase HTH" evidence="1">
    <location>
        <begin position="25"/>
        <end position="57"/>
    </location>
</feature>
<gene>
    <name evidence="2" type="ORF">EV203_12817</name>
</gene>